<dbReference type="EMBL" id="CP118605">
    <property type="protein sequence ID" value="WGL17521.1"/>
    <property type="molecule type" value="Genomic_DNA"/>
</dbReference>
<dbReference type="Proteomes" id="UP001236500">
    <property type="component" value="Chromosome"/>
</dbReference>
<accession>A0ABY8NF19</accession>
<sequence>METRSIRFRSSKYSIRHLAARMPLALGALLLTFSAPLLAEEIFIPDSTSALNLQADNAFFIDSAFGMDNQALYESAEYLRNNSMGMVHRRLNHQWLEQYTHPEQSENVTGSRAVNEILKMGFKTYMAQHKRAKQHPLLRYTKTQGSLNDALDYDFRLSDDKFNFSFEYEF</sequence>
<evidence type="ECO:0008006" key="3">
    <source>
        <dbReference type="Google" id="ProtNLM"/>
    </source>
</evidence>
<evidence type="ECO:0000313" key="1">
    <source>
        <dbReference type="EMBL" id="WGL17521.1"/>
    </source>
</evidence>
<protein>
    <recommendedName>
        <fullName evidence="3">DUF481 domain-containing protein</fullName>
    </recommendedName>
</protein>
<evidence type="ECO:0000313" key="2">
    <source>
        <dbReference type="Proteomes" id="UP001236500"/>
    </source>
</evidence>
<gene>
    <name evidence="1" type="ORF">PVT68_04330</name>
</gene>
<name>A0ABY8NF19_9GAMM</name>
<keyword evidence="2" id="KW-1185">Reference proteome</keyword>
<proteinExistence type="predicted"/>
<organism evidence="1 2">
    <name type="scientific">Microbulbifer bruguierae</name>
    <dbReference type="NCBI Taxonomy" id="3029061"/>
    <lineage>
        <taxon>Bacteria</taxon>
        <taxon>Pseudomonadati</taxon>
        <taxon>Pseudomonadota</taxon>
        <taxon>Gammaproteobacteria</taxon>
        <taxon>Cellvibrionales</taxon>
        <taxon>Microbulbiferaceae</taxon>
        <taxon>Microbulbifer</taxon>
    </lineage>
</organism>
<reference evidence="1 2" key="1">
    <citation type="submission" date="2023-02" db="EMBL/GenBank/DDBJ databases">
        <title>Description and genomic characterization of Microbulbifer bruguierae sp. nov., isolated from the sediment of mangrove plant Bruguiera sexangula.</title>
        <authorList>
            <person name="Long M."/>
        </authorList>
    </citation>
    <scope>NUCLEOTIDE SEQUENCE [LARGE SCALE GENOMIC DNA]</scope>
    <source>
        <strain evidence="1 2">H12</strain>
    </source>
</reference>
<dbReference type="RefSeq" id="WP_280321394.1">
    <property type="nucleotide sequence ID" value="NZ_CP118605.1"/>
</dbReference>